<name>A0A3B0PPT1_9BACT</name>
<dbReference type="AlphaFoldDB" id="A0A3B0PPT1"/>
<evidence type="ECO:0000313" key="3">
    <source>
        <dbReference type="Proteomes" id="UP000257559"/>
    </source>
</evidence>
<dbReference type="EMBL" id="LS991951">
    <property type="protein sequence ID" value="SYV97690.1"/>
    <property type="molecule type" value="Genomic_DNA"/>
</dbReference>
<dbReference type="KEGG" id="medw:NCTC10132_01058"/>
<feature type="non-terminal residue" evidence="2">
    <location>
        <position position="62"/>
    </location>
</feature>
<evidence type="ECO:0000256" key="1">
    <source>
        <dbReference type="SAM" id="MobiDB-lite"/>
    </source>
</evidence>
<feature type="compositionally biased region" description="Basic and acidic residues" evidence="1">
    <location>
        <begin position="7"/>
        <end position="28"/>
    </location>
</feature>
<evidence type="ECO:0000313" key="2">
    <source>
        <dbReference type="EMBL" id="SYV97690.1"/>
    </source>
</evidence>
<keyword evidence="3" id="KW-1185">Reference proteome</keyword>
<protein>
    <submittedName>
        <fullName evidence="2">Uncharacterized protein</fullName>
    </submittedName>
</protein>
<dbReference type="Proteomes" id="UP000257559">
    <property type="component" value="Chromosome"/>
</dbReference>
<feature type="region of interest" description="Disordered" evidence="1">
    <location>
        <begin position="1"/>
        <end position="28"/>
    </location>
</feature>
<sequence length="62" mass="6968">MAKIANIKKESDKTRLTTKADEAKNESELSEVEKEVNLILAKESAIATLQKSGFEEDDKTIW</sequence>
<proteinExistence type="predicted"/>
<gene>
    <name evidence="2" type="ORF">NCTC10132_01058</name>
</gene>
<accession>A0A3B0PPT1</accession>
<organism evidence="2 3">
    <name type="scientific">Mycoplasmopsis edwardii</name>
    <dbReference type="NCBI Taxonomy" id="53558"/>
    <lineage>
        <taxon>Bacteria</taxon>
        <taxon>Bacillati</taxon>
        <taxon>Mycoplasmatota</taxon>
        <taxon>Mycoplasmoidales</taxon>
        <taxon>Metamycoplasmataceae</taxon>
        <taxon>Mycoplasmopsis</taxon>
    </lineage>
</organism>
<reference evidence="3" key="1">
    <citation type="submission" date="2018-06" db="EMBL/GenBank/DDBJ databases">
        <authorList>
            <consortium name="Pathogen Informatics"/>
        </authorList>
    </citation>
    <scope>NUCLEOTIDE SEQUENCE [LARGE SCALE GENOMIC DNA]</scope>
    <source>
        <strain evidence="3">NCTC10132</strain>
    </source>
</reference>